<gene>
    <name evidence="1" type="ORF">BDY19DRAFT_13629</name>
</gene>
<evidence type="ECO:0000313" key="2">
    <source>
        <dbReference type="Proteomes" id="UP001055072"/>
    </source>
</evidence>
<protein>
    <submittedName>
        <fullName evidence="1">Uncharacterized protein</fullName>
    </submittedName>
</protein>
<evidence type="ECO:0000313" key="1">
    <source>
        <dbReference type="EMBL" id="KAI0094317.1"/>
    </source>
</evidence>
<dbReference type="EMBL" id="MU274900">
    <property type="protein sequence ID" value="KAI0094317.1"/>
    <property type="molecule type" value="Genomic_DNA"/>
</dbReference>
<name>A0ACB8UIW1_9APHY</name>
<reference evidence="1" key="1">
    <citation type="journal article" date="2021" name="Environ. Microbiol.">
        <title>Gene family expansions and transcriptome signatures uncover fungal adaptations to wood decay.</title>
        <authorList>
            <person name="Hage H."/>
            <person name="Miyauchi S."/>
            <person name="Viragh M."/>
            <person name="Drula E."/>
            <person name="Min B."/>
            <person name="Chaduli D."/>
            <person name="Navarro D."/>
            <person name="Favel A."/>
            <person name="Norest M."/>
            <person name="Lesage-Meessen L."/>
            <person name="Balint B."/>
            <person name="Merenyi Z."/>
            <person name="de Eugenio L."/>
            <person name="Morin E."/>
            <person name="Martinez A.T."/>
            <person name="Baldrian P."/>
            <person name="Stursova M."/>
            <person name="Martinez M.J."/>
            <person name="Novotny C."/>
            <person name="Magnuson J.K."/>
            <person name="Spatafora J.W."/>
            <person name="Maurice S."/>
            <person name="Pangilinan J."/>
            <person name="Andreopoulos W."/>
            <person name="LaButti K."/>
            <person name="Hundley H."/>
            <person name="Na H."/>
            <person name="Kuo A."/>
            <person name="Barry K."/>
            <person name="Lipzen A."/>
            <person name="Henrissat B."/>
            <person name="Riley R."/>
            <person name="Ahrendt S."/>
            <person name="Nagy L.G."/>
            <person name="Grigoriev I.V."/>
            <person name="Martin F."/>
            <person name="Rosso M.N."/>
        </authorList>
    </citation>
    <scope>NUCLEOTIDE SEQUENCE</scope>
    <source>
        <strain evidence="1">CBS 384.51</strain>
    </source>
</reference>
<sequence>MLHFRRLSWISSAIHRPSTRTRCSRRLSLPPEATQSMMFPSRLPQGICQGIAVFLYGVNSSQHAFLGDLTVGYGEDSQAYDDVELPKSARMCLSSSVVPCGRATDRTTTLVKVQKLLGSNMSLIMTASQLRQVYRMPASFGMIGIISKDQRMGVYYPGHKITNSVYRPKNSIPARHPNLQTSSITDLARSAGRLEPQTTTSVISSHPNIQFHRCCGRQPGFARDCILPLKD</sequence>
<organism evidence="1 2">
    <name type="scientific">Irpex rosettiformis</name>
    <dbReference type="NCBI Taxonomy" id="378272"/>
    <lineage>
        <taxon>Eukaryota</taxon>
        <taxon>Fungi</taxon>
        <taxon>Dikarya</taxon>
        <taxon>Basidiomycota</taxon>
        <taxon>Agaricomycotina</taxon>
        <taxon>Agaricomycetes</taxon>
        <taxon>Polyporales</taxon>
        <taxon>Irpicaceae</taxon>
        <taxon>Irpex</taxon>
    </lineage>
</organism>
<keyword evidence="2" id="KW-1185">Reference proteome</keyword>
<proteinExistence type="predicted"/>
<dbReference type="Proteomes" id="UP001055072">
    <property type="component" value="Unassembled WGS sequence"/>
</dbReference>
<accession>A0ACB8UIW1</accession>
<comment type="caution">
    <text evidence="1">The sequence shown here is derived from an EMBL/GenBank/DDBJ whole genome shotgun (WGS) entry which is preliminary data.</text>
</comment>